<accession>A0A0F9BKH2</accession>
<comment type="caution">
    <text evidence="1">The sequence shown here is derived from an EMBL/GenBank/DDBJ whole genome shotgun (WGS) entry which is preliminary data.</text>
</comment>
<gene>
    <name evidence="1" type="ORF">LCGC14_2436380</name>
</gene>
<dbReference type="AlphaFoldDB" id="A0A0F9BKH2"/>
<proteinExistence type="predicted"/>
<organism evidence="1">
    <name type="scientific">marine sediment metagenome</name>
    <dbReference type="NCBI Taxonomy" id="412755"/>
    <lineage>
        <taxon>unclassified sequences</taxon>
        <taxon>metagenomes</taxon>
        <taxon>ecological metagenomes</taxon>
    </lineage>
</organism>
<dbReference type="EMBL" id="LAZR01037388">
    <property type="protein sequence ID" value="KKL22345.1"/>
    <property type="molecule type" value="Genomic_DNA"/>
</dbReference>
<evidence type="ECO:0000313" key="1">
    <source>
        <dbReference type="EMBL" id="KKL22345.1"/>
    </source>
</evidence>
<sequence length="120" mass="14022">MLLQSEYWKHVAASNKHVKARDIIHAECEDRSWLATYTVRDVGPYHIKLAILTPDSDGVCWFNKVDDLSLETATHYVEWINIGEMYVVRRKSDKEIIENRFRTPELAAAWMHKHIKDIAA</sequence>
<name>A0A0F9BKH2_9ZZZZ</name>
<reference evidence="1" key="1">
    <citation type="journal article" date="2015" name="Nature">
        <title>Complex archaea that bridge the gap between prokaryotes and eukaryotes.</title>
        <authorList>
            <person name="Spang A."/>
            <person name="Saw J.H."/>
            <person name="Jorgensen S.L."/>
            <person name="Zaremba-Niedzwiedzka K."/>
            <person name="Martijn J."/>
            <person name="Lind A.E."/>
            <person name="van Eijk R."/>
            <person name="Schleper C."/>
            <person name="Guy L."/>
            <person name="Ettema T.J."/>
        </authorList>
    </citation>
    <scope>NUCLEOTIDE SEQUENCE</scope>
</reference>
<protein>
    <submittedName>
        <fullName evidence="1">Uncharacterized protein</fullName>
    </submittedName>
</protein>